<evidence type="ECO:0000313" key="3">
    <source>
        <dbReference type="EMBL" id="KAI5352110.1"/>
    </source>
</evidence>
<feature type="region of interest" description="Disordered" evidence="1">
    <location>
        <begin position="62"/>
        <end position="87"/>
    </location>
</feature>
<evidence type="ECO:0000313" key="4">
    <source>
        <dbReference type="Proteomes" id="UP001054821"/>
    </source>
</evidence>
<gene>
    <name evidence="3" type="ORF">L3X38_005001</name>
</gene>
<sequence>MMMILTYVHLFVILKVDIGVAYGTFRVIGEQESSGNLNLVPSKFMPTNRWKSRMARSLTKMVSREIDGEDNSKQEDSKAMEEKGAQE</sequence>
<dbReference type="EMBL" id="JAJFAZ020000001">
    <property type="protein sequence ID" value="KAI5352110.1"/>
    <property type="molecule type" value="Genomic_DNA"/>
</dbReference>
<name>A0AAD4ZQ10_PRUDU</name>
<protein>
    <submittedName>
        <fullName evidence="3">Uncharacterized protein</fullName>
    </submittedName>
</protein>
<reference evidence="3 4" key="1">
    <citation type="journal article" date="2022" name="G3 (Bethesda)">
        <title>Whole-genome sequence and methylome profiling of the almond [Prunus dulcis (Mill.) D.A. Webb] cultivar 'Nonpareil'.</title>
        <authorList>
            <person name="D'Amico-Willman K.M."/>
            <person name="Ouma W.Z."/>
            <person name="Meulia T."/>
            <person name="Sideli G.M."/>
            <person name="Gradziel T.M."/>
            <person name="Fresnedo-Ramirez J."/>
        </authorList>
    </citation>
    <scope>NUCLEOTIDE SEQUENCE [LARGE SCALE GENOMIC DNA]</scope>
    <source>
        <strain evidence="3">Clone GOH B32 T37-40</strain>
    </source>
</reference>
<evidence type="ECO:0000256" key="2">
    <source>
        <dbReference type="SAM" id="SignalP"/>
    </source>
</evidence>
<feature type="chain" id="PRO_5042196507" evidence="2">
    <location>
        <begin position="24"/>
        <end position="87"/>
    </location>
</feature>
<keyword evidence="2" id="KW-0732">Signal</keyword>
<proteinExistence type="predicted"/>
<accession>A0AAD4ZQ10</accession>
<organism evidence="3 4">
    <name type="scientific">Prunus dulcis</name>
    <name type="common">Almond</name>
    <name type="synonym">Amygdalus dulcis</name>
    <dbReference type="NCBI Taxonomy" id="3755"/>
    <lineage>
        <taxon>Eukaryota</taxon>
        <taxon>Viridiplantae</taxon>
        <taxon>Streptophyta</taxon>
        <taxon>Embryophyta</taxon>
        <taxon>Tracheophyta</taxon>
        <taxon>Spermatophyta</taxon>
        <taxon>Magnoliopsida</taxon>
        <taxon>eudicotyledons</taxon>
        <taxon>Gunneridae</taxon>
        <taxon>Pentapetalae</taxon>
        <taxon>rosids</taxon>
        <taxon>fabids</taxon>
        <taxon>Rosales</taxon>
        <taxon>Rosaceae</taxon>
        <taxon>Amygdaloideae</taxon>
        <taxon>Amygdaleae</taxon>
        <taxon>Prunus</taxon>
    </lineage>
</organism>
<feature type="signal peptide" evidence="2">
    <location>
        <begin position="1"/>
        <end position="23"/>
    </location>
</feature>
<dbReference type="AlphaFoldDB" id="A0AAD4ZQ10"/>
<keyword evidence="4" id="KW-1185">Reference proteome</keyword>
<evidence type="ECO:0000256" key="1">
    <source>
        <dbReference type="SAM" id="MobiDB-lite"/>
    </source>
</evidence>
<dbReference type="Proteomes" id="UP001054821">
    <property type="component" value="Chromosome 1"/>
</dbReference>
<comment type="caution">
    <text evidence="3">The sequence shown here is derived from an EMBL/GenBank/DDBJ whole genome shotgun (WGS) entry which is preliminary data.</text>
</comment>